<dbReference type="Pfam" id="PF00534">
    <property type="entry name" value="Glycos_transf_1"/>
    <property type="match status" value="1"/>
</dbReference>
<feature type="domain" description="Glycosyltransferase subfamily 4-like N-terminal" evidence="2">
    <location>
        <begin position="16"/>
        <end position="188"/>
    </location>
</feature>
<dbReference type="Pfam" id="PF13439">
    <property type="entry name" value="Glyco_transf_4"/>
    <property type="match status" value="1"/>
</dbReference>
<evidence type="ECO:0000259" key="2">
    <source>
        <dbReference type="Pfam" id="PF13439"/>
    </source>
</evidence>
<accession>A0A445MZ85</accession>
<dbReference type="CDD" id="cd03801">
    <property type="entry name" value="GT4_PimA-like"/>
    <property type="match status" value="1"/>
</dbReference>
<feature type="domain" description="Glycosyl transferase family 1" evidence="1">
    <location>
        <begin position="209"/>
        <end position="363"/>
    </location>
</feature>
<dbReference type="AlphaFoldDB" id="A0A445MZ85"/>
<dbReference type="InterPro" id="IPR028098">
    <property type="entry name" value="Glyco_trans_4-like_N"/>
</dbReference>
<dbReference type="EMBL" id="OJIN01000174">
    <property type="protein sequence ID" value="SPD74775.1"/>
    <property type="molecule type" value="Genomic_DNA"/>
</dbReference>
<proteinExistence type="predicted"/>
<dbReference type="InterPro" id="IPR001296">
    <property type="entry name" value="Glyco_trans_1"/>
</dbReference>
<dbReference type="GO" id="GO:0016757">
    <property type="term" value="F:glycosyltransferase activity"/>
    <property type="evidence" value="ECO:0007669"/>
    <property type="project" value="InterPro"/>
</dbReference>
<evidence type="ECO:0000259" key="1">
    <source>
        <dbReference type="Pfam" id="PF00534"/>
    </source>
</evidence>
<protein>
    <submittedName>
        <fullName evidence="3">Glycosyltransferase</fullName>
    </submittedName>
</protein>
<dbReference type="PANTHER" id="PTHR12526:SF625">
    <property type="entry name" value="PHOSPHATIDYLINOSITOL GLYCAN-CLASS A"/>
    <property type="match status" value="1"/>
</dbReference>
<keyword evidence="3" id="KW-0808">Transferase</keyword>
<dbReference type="SUPFAM" id="SSF53756">
    <property type="entry name" value="UDP-Glycosyltransferase/glycogen phosphorylase"/>
    <property type="match status" value="1"/>
</dbReference>
<organism evidence="3">
    <name type="scientific">uncultured Desulfobacterium sp</name>
    <dbReference type="NCBI Taxonomy" id="201089"/>
    <lineage>
        <taxon>Bacteria</taxon>
        <taxon>Pseudomonadati</taxon>
        <taxon>Thermodesulfobacteriota</taxon>
        <taxon>Desulfobacteria</taxon>
        <taxon>Desulfobacterales</taxon>
        <taxon>Desulfobacteriaceae</taxon>
        <taxon>Desulfobacterium</taxon>
        <taxon>environmental samples</taxon>
    </lineage>
</organism>
<sequence length="385" mass="44041">MRIALLSWETLHSIPVGGVGVHVTELAAALERKGHEVHVFTRMGRGQGQYDWIDGVHYHRCPFDLHPDFAEEILNMCRSIVAHFYQTEDYIGPFDVVHAHDWLTAIAMIWIKQGRGRKTVLTMHSTEYGRCGNVFHQGRSARIREHERSGAYWADHVISVSQSLKNEIMWMYEVPEWKISVVFNGVNVHHWDGWLDPAVVRDRYWVGPMDPMVLFVGRMVYQKGPDLLVEAIPYILKYYPTAKFVFAGDGEMRFSVEDRAHRLNVSHATRFVGFKCGWELVDLYKSCDVVCVPSRNEPFGIVVLEGWSAGKPVVATVNGGPNEYLWHEVNGLKIHPTPESAAWGLGTLFTDFEWGRWMGRNGRAAVEESFNWDVIGDRMLSVLWG</sequence>
<dbReference type="PANTHER" id="PTHR12526">
    <property type="entry name" value="GLYCOSYLTRANSFERASE"/>
    <property type="match status" value="1"/>
</dbReference>
<name>A0A445MZ85_9BACT</name>
<reference evidence="3" key="1">
    <citation type="submission" date="2018-01" db="EMBL/GenBank/DDBJ databases">
        <authorList>
            <person name="Regsiter A."/>
            <person name="William W."/>
        </authorList>
    </citation>
    <scope>NUCLEOTIDE SEQUENCE</scope>
    <source>
        <strain evidence="3">TRIP AH-1</strain>
    </source>
</reference>
<dbReference type="Gene3D" id="3.40.50.2000">
    <property type="entry name" value="Glycogen Phosphorylase B"/>
    <property type="match status" value="2"/>
</dbReference>
<evidence type="ECO:0000313" key="3">
    <source>
        <dbReference type="EMBL" id="SPD74775.1"/>
    </source>
</evidence>
<gene>
    <name evidence="3" type="primary">rfaG</name>
    <name evidence="3" type="ORF">PITCH_A330040</name>
</gene>